<gene>
    <name evidence="2" type="ORF">KsCSTR_21480</name>
    <name evidence="1" type="ORF">kuste3660</name>
</gene>
<evidence type="ECO:0000313" key="1">
    <source>
        <dbReference type="EMBL" id="CAJ74423.1"/>
    </source>
</evidence>
<reference evidence="1" key="1">
    <citation type="journal article" date="2006" name="Nature">
        <title>Deciphering the evolution and metabolism of an anammox bacterium from a community genome.</title>
        <authorList>
            <person name="Strous M."/>
            <person name="Pelletier E."/>
            <person name="Mangenot S."/>
            <person name="Rattei T."/>
            <person name="Lehner A."/>
            <person name="Taylor M.W."/>
            <person name="Horn M."/>
            <person name="Daims H."/>
            <person name="Bartol-Mavel D."/>
            <person name="Wincker P."/>
            <person name="Barbe V."/>
            <person name="Fonknechten N."/>
            <person name="Vallenet D."/>
            <person name="Segurens B."/>
            <person name="Schenowitz-Truong C."/>
            <person name="Medigue C."/>
            <person name="Collingro A."/>
            <person name="Snel B."/>
            <person name="Dutilh B.E."/>
            <person name="OpDenCamp H.J.M."/>
            <person name="vanDerDrift C."/>
            <person name="Cirpus I."/>
            <person name="vanDePas-Schoonen K.T."/>
            <person name="Harhangi H.R."/>
            <person name="vanNiftrik L."/>
            <person name="Schmid M."/>
            <person name="Keltjens J."/>
            <person name="vanDeVossenberg J."/>
            <person name="Kartal B."/>
            <person name="Meier H."/>
            <person name="Frishman D."/>
            <person name="Huynen M.A."/>
            <person name="Mewes H."/>
            <person name="Weissenbach J."/>
            <person name="Jetten M.S.M."/>
            <person name="Wagner M."/>
            <person name="LePaslier D."/>
        </authorList>
    </citation>
    <scope>NUCLEOTIDE SEQUENCE</scope>
</reference>
<reference evidence="2 3" key="3">
    <citation type="submission" date="2020-02" db="EMBL/GenBank/DDBJ databases">
        <title>Newly sequenced genome of strain CSTR1 showed variability in Candidatus Kuenenia stuttgartiensis genomes.</title>
        <authorList>
            <person name="Ding C."/>
            <person name="Adrian L."/>
        </authorList>
    </citation>
    <scope>NUCLEOTIDE SEQUENCE [LARGE SCALE GENOMIC DNA]</scope>
    <source>
        <strain evidence="2 3">CSTR1</strain>
    </source>
</reference>
<dbReference type="EMBL" id="CP049055">
    <property type="protein sequence ID" value="QII11527.1"/>
    <property type="molecule type" value="Genomic_DNA"/>
</dbReference>
<evidence type="ECO:0000313" key="3">
    <source>
        <dbReference type="Proteomes" id="UP000501926"/>
    </source>
</evidence>
<dbReference type="EMBL" id="CT573071">
    <property type="protein sequence ID" value="CAJ74423.1"/>
    <property type="molecule type" value="Genomic_DNA"/>
</dbReference>
<protein>
    <recommendedName>
        <fullName evidence="4">Lipoprotein</fullName>
    </recommendedName>
</protein>
<proteinExistence type="predicted"/>
<dbReference type="Proteomes" id="UP000501926">
    <property type="component" value="Chromosome"/>
</dbReference>
<sequence>MRKSFAGFRCYIFLLLFYSCFDKLSTGLKCPFFWLSEFLHITILTSKFRLFNLL</sequence>
<organism evidence="1">
    <name type="scientific">Kuenenia stuttgartiensis</name>
    <dbReference type="NCBI Taxonomy" id="174633"/>
    <lineage>
        <taxon>Bacteria</taxon>
        <taxon>Pseudomonadati</taxon>
        <taxon>Planctomycetota</taxon>
        <taxon>Candidatus Brocadiia</taxon>
        <taxon>Candidatus Brocadiales</taxon>
        <taxon>Candidatus Brocadiaceae</taxon>
        <taxon>Candidatus Kuenenia</taxon>
    </lineage>
</organism>
<evidence type="ECO:0000313" key="2">
    <source>
        <dbReference type="EMBL" id="QII11527.1"/>
    </source>
</evidence>
<dbReference type="PROSITE" id="PS51257">
    <property type="entry name" value="PROKAR_LIPOPROTEIN"/>
    <property type="match status" value="1"/>
</dbReference>
<dbReference type="AlphaFoldDB" id="Q1Q333"/>
<evidence type="ECO:0008006" key="4">
    <source>
        <dbReference type="Google" id="ProtNLM"/>
    </source>
</evidence>
<reference evidence="1" key="2">
    <citation type="submission" date="2006-01" db="EMBL/GenBank/DDBJ databases">
        <authorList>
            <person name="Genoscope"/>
        </authorList>
    </citation>
    <scope>NUCLEOTIDE SEQUENCE</scope>
</reference>
<name>Q1Q333_KUEST</name>
<accession>Q1Q333</accession>